<feature type="compositionally biased region" description="Basic residues" evidence="6">
    <location>
        <begin position="205"/>
        <end position="216"/>
    </location>
</feature>
<dbReference type="Pfam" id="PF08235">
    <property type="entry name" value="LNS2"/>
    <property type="match status" value="1"/>
</dbReference>
<reference evidence="8 9" key="1">
    <citation type="submission" date="2024-03" db="EMBL/GenBank/DDBJ databases">
        <title>Adaptation during the transition from Ophiocordyceps entomopathogen to insect associate is accompanied by gene loss and intensified selection.</title>
        <authorList>
            <person name="Ward C.M."/>
            <person name="Onetto C.A."/>
            <person name="Borneman A.R."/>
        </authorList>
    </citation>
    <scope>NUCLEOTIDE SEQUENCE [LARGE SCALE GENOMIC DNA]</scope>
    <source>
        <strain evidence="8">AWRI1</strain>
        <tissue evidence="8">Single Adult Female</tissue>
    </source>
</reference>
<evidence type="ECO:0000256" key="1">
    <source>
        <dbReference type="ARBA" id="ARBA00001180"/>
    </source>
</evidence>
<dbReference type="InterPro" id="IPR007651">
    <property type="entry name" value="Lipin_N"/>
</dbReference>
<dbReference type="GO" id="GO:0045944">
    <property type="term" value="P:positive regulation of transcription by RNA polymerase II"/>
    <property type="evidence" value="ECO:0007669"/>
    <property type="project" value="TreeGrafter"/>
</dbReference>
<feature type="compositionally biased region" description="Polar residues" evidence="6">
    <location>
        <begin position="444"/>
        <end position="462"/>
    </location>
</feature>
<feature type="region of interest" description="Disordered" evidence="6">
    <location>
        <begin position="336"/>
        <end position="367"/>
    </location>
</feature>
<feature type="region of interest" description="Disordered" evidence="6">
    <location>
        <begin position="421"/>
        <end position="471"/>
    </location>
</feature>
<feature type="compositionally biased region" description="Basic and acidic residues" evidence="6">
    <location>
        <begin position="358"/>
        <end position="367"/>
    </location>
</feature>
<evidence type="ECO:0000256" key="4">
    <source>
        <dbReference type="ARBA" id="ARBA00012638"/>
    </source>
</evidence>
<dbReference type="GO" id="GO:0003713">
    <property type="term" value="F:transcription coactivator activity"/>
    <property type="evidence" value="ECO:0007669"/>
    <property type="project" value="TreeGrafter"/>
</dbReference>
<proteinExistence type="inferred from homology"/>
<feature type="compositionally biased region" description="Basic and acidic residues" evidence="6">
    <location>
        <begin position="174"/>
        <end position="195"/>
    </location>
</feature>
<dbReference type="PANTHER" id="PTHR12181:SF12">
    <property type="entry name" value="PHOSPHATIDATE PHOSPHATASE"/>
    <property type="match status" value="1"/>
</dbReference>
<dbReference type="Pfam" id="PF16876">
    <property type="entry name" value="Lipin_mid"/>
    <property type="match status" value="1"/>
</dbReference>
<evidence type="ECO:0000313" key="8">
    <source>
        <dbReference type="EMBL" id="KAK7576591.1"/>
    </source>
</evidence>
<accession>A0AAN9TP28</accession>
<dbReference type="Proteomes" id="UP001367676">
    <property type="component" value="Unassembled WGS sequence"/>
</dbReference>
<dbReference type="InterPro" id="IPR031315">
    <property type="entry name" value="LNS2/PITP"/>
</dbReference>
<comment type="caution">
    <text evidence="8">The sequence shown here is derived from an EMBL/GenBank/DDBJ whole genome shotgun (WGS) entry which is preliminary data.</text>
</comment>
<dbReference type="PANTHER" id="PTHR12181">
    <property type="entry name" value="LIPIN"/>
    <property type="match status" value="1"/>
</dbReference>
<comment type="similarity">
    <text evidence="3">Belongs to the lipin family.</text>
</comment>
<organism evidence="8 9">
    <name type="scientific">Parthenolecanium corni</name>
    <dbReference type="NCBI Taxonomy" id="536013"/>
    <lineage>
        <taxon>Eukaryota</taxon>
        <taxon>Metazoa</taxon>
        <taxon>Ecdysozoa</taxon>
        <taxon>Arthropoda</taxon>
        <taxon>Hexapoda</taxon>
        <taxon>Insecta</taxon>
        <taxon>Pterygota</taxon>
        <taxon>Neoptera</taxon>
        <taxon>Paraneoptera</taxon>
        <taxon>Hemiptera</taxon>
        <taxon>Sternorrhyncha</taxon>
        <taxon>Coccoidea</taxon>
        <taxon>Coccidae</taxon>
        <taxon>Parthenolecanium</taxon>
    </lineage>
</organism>
<feature type="compositionally biased region" description="Polar residues" evidence="6">
    <location>
        <begin position="292"/>
        <end position="302"/>
    </location>
</feature>
<keyword evidence="5" id="KW-0378">Hydrolase</keyword>
<dbReference type="GO" id="GO:0032869">
    <property type="term" value="P:cellular response to insulin stimulus"/>
    <property type="evidence" value="ECO:0007669"/>
    <property type="project" value="TreeGrafter"/>
</dbReference>
<feature type="region of interest" description="Disordered" evidence="6">
    <location>
        <begin position="292"/>
        <end position="316"/>
    </location>
</feature>
<evidence type="ECO:0000256" key="5">
    <source>
        <dbReference type="ARBA" id="ARBA00022801"/>
    </source>
</evidence>
<name>A0AAN9TP28_9HEMI</name>
<evidence type="ECO:0000259" key="7">
    <source>
        <dbReference type="SMART" id="SM00775"/>
    </source>
</evidence>
<keyword evidence="9" id="KW-1185">Reference proteome</keyword>
<dbReference type="InterPro" id="IPR026058">
    <property type="entry name" value="LIPIN"/>
</dbReference>
<dbReference type="SUPFAM" id="SSF56784">
    <property type="entry name" value="HAD-like"/>
    <property type="match status" value="1"/>
</dbReference>
<dbReference type="EMBL" id="JBBCAQ010000036">
    <property type="protein sequence ID" value="KAK7576591.1"/>
    <property type="molecule type" value="Genomic_DNA"/>
</dbReference>
<dbReference type="InterPro" id="IPR036412">
    <property type="entry name" value="HAD-like_sf"/>
</dbReference>
<dbReference type="AlphaFoldDB" id="A0AAN9TP28"/>
<dbReference type="SMART" id="SM00775">
    <property type="entry name" value="LNS2"/>
    <property type="match status" value="1"/>
</dbReference>
<evidence type="ECO:0000256" key="6">
    <source>
        <dbReference type="SAM" id="MobiDB-lite"/>
    </source>
</evidence>
<sequence>MNYLGKFIDNFRHVYKEINAATLTGAIDVVVVEQPDGTYTCSPFHVRFGKIGVLRSREKIVEIEINGEPCDIYMKLGESGEAFFVEELSLEDEALPKHLVCSPIPYSENPEQLESESAVWIPISNIKGSQESIPEIVEDTPATGLKTFHAKTVQSLSDCEIPASSDFRPIQSVSEHEGYHSSSEIEKLSQTHNKSDNNLNASNKLNKKKRRRKRKNLSSEFRVDSEKHTIVEIDGLGKNEDECDNGITQCEPNESEIGEAIVDISMQNSQNVTSLSDLHFFSDTDVPSTLHDTNQFSPAQSDTEFEVSTRPKGGDDCAITAPDDAKKGLMAHRPSWRWGELPSPIPKTDMQEIPGKSEPTKERDPEVQRSMLASMLGFMKKTKHIRNNELDGSIYLSQLDADGLDPEIARLYLSHCDCTDSYKPEDDSKEDGHDKDDEDVESGNGPSLAQSPVSDVETSADNHPSLPTELTYSKDEWDVAMSLCGGLNSENPPNYEQFNEHLITYEQFVNDPAIFKNPNLIFRINGQMYDWETACPLILSLALYRKSLPKEVVTQLQEEGSSKARNVSSVDNNRHRRGYYSWFYWARTNQTKPGTDVTQCDSKEGIETKITCQMGSSISSPLESANVTYEDITPTTPTNESDFITLPESGIENKRIRTYSSTDSELEATSDGLHQKEKPEKYRKTLRLTSKQIEGLNLQSGANEIVFSVTTAYQGTTRCKCTLFLWRHDDKIVISDIDGTITKSDVLGHIMPIVGNAWAQSGVAKLFNRIEDNGYKLLYLSARAIGQSKGTRKYLNSIRQEDLTLPDGPILLNPTSLLSAFHREVIEKKPEEFKISCLRDIQALFPSSSNPFYAGYGNKINDVWTYQAVGIPMFRIFTINHRGELRHELTNTFKSSYLSMSQIADQLFPVRSKQTLAEEFSEFNYWREPILEIEDLPLTK</sequence>
<comment type="catalytic activity">
    <reaction evidence="1">
        <text>a 1,2-diacyl-sn-glycero-3-phosphate + H2O = a 1,2-diacyl-sn-glycerol + phosphate</text>
        <dbReference type="Rhea" id="RHEA:27429"/>
        <dbReference type="ChEBI" id="CHEBI:15377"/>
        <dbReference type="ChEBI" id="CHEBI:17815"/>
        <dbReference type="ChEBI" id="CHEBI:43474"/>
        <dbReference type="ChEBI" id="CHEBI:58608"/>
        <dbReference type="EC" id="3.1.3.4"/>
    </reaction>
    <physiologicalReaction direction="left-to-right" evidence="1">
        <dbReference type="Rhea" id="RHEA:27430"/>
    </physiologicalReaction>
</comment>
<dbReference type="EC" id="3.1.3.4" evidence="4"/>
<evidence type="ECO:0000256" key="2">
    <source>
        <dbReference type="ARBA" id="ARBA00001946"/>
    </source>
</evidence>
<dbReference type="GO" id="GO:0008195">
    <property type="term" value="F:phosphatidate phosphatase activity"/>
    <property type="evidence" value="ECO:0007669"/>
    <property type="project" value="UniProtKB-EC"/>
</dbReference>
<evidence type="ECO:0000313" key="9">
    <source>
        <dbReference type="Proteomes" id="UP001367676"/>
    </source>
</evidence>
<dbReference type="GO" id="GO:0009062">
    <property type="term" value="P:fatty acid catabolic process"/>
    <property type="evidence" value="ECO:0007669"/>
    <property type="project" value="TreeGrafter"/>
</dbReference>
<dbReference type="InterPro" id="IPR013209">
    <property type="entry name" value="LNS2"/>
</dbReference>
<feature type="region of interest" description="Disordered" evidence="6">
    <location>
        <begin position="167"/>
        <end position="222"/>
    </location>
</feature>
<protein>
    <recommendedName>
        <fullName evidence="4">phosphatidate phosphatase</fullName>
        <ecNumber evidence="4">3.1.3.4</ecNumber>
    </recommendedName>
</protein>
<dbReference type="GO" id="GO:0019432">
    <property type="term" value="P:triglyceride biosynthetic process"/>
    <property type="evidence" value="ECO:0007669"/>
    <property type="project" value="TreeGrafter"/>
</dbReference>
<feature type="domain" description="LNS2/PITP" evidence="7">
    <location>
        <begin position="732"/>
        <end position="888"/>
    </location>
</feature>
<dbReference type="Pfam" id="PF04571">
    <property type="entry name" value="Lipin_N"/>
    <property type="match status" value="1"/>
</dbReference>
<feature type="compositionally biased region" description="Basic and acidic residues" evidence="6">
    <location>
        <begin position="421"/>
        <end position="435"/>
    </location>
</feature>
<gene>
    <name evidence="8" type="ORF">V9T40_012877</name>
</gene>
<dbReference type="InterPro" id="IPR031703">
    <property type="entry name" value="Lipin_mid"/>
</dbReference>
<dbReference type="GO" id="GO:0005634">
    <property type="term" value="C:nucleus"/>
    <property type="evidence" value="ECO:0007669"/>
    <property type="project" value="TreeGrafter"/>
</dbReference>
<comment type="cofactor">
    <cofactor evidence="2">
        <name>Mg(2+)</name>
        <dbReference type="ChEBI" id="CHEBI:18420"/>
    </cofactor>
</comment>
<evidence type="ECO:0000256" key="3">
    <source>
        <dbReference type="ARBA" id="ARBA00005476"/>
    </source>
</evidence>